<feature type="coiled-coil region" evidence="2">
    <location>
        <begin position="78"/>
        <end position="112"/>
    </location>
</feature>
<dbReference type="EMBL" id="MZGV01000004">
    <property type="protein sequence ID" value="OPJ64384.1"/>
    <property type="molecule type" value="Genomic_DNA"/>
</dbReference>
<dbReference type="PANTHER" id="PTHR30204:SF97">
    <property type="entry name" value="MERR FAMILY REGULATORY PROTEIN"/>
    <property type="match status" value="1"/>
</dbReference>
<dbReference type="PANTHER" id="PTHR30204">
    <property type="entry name" value="REDOX-CYCLING DRUG-SENSING TRANSCRIPTIONAL ACTIVATOR SOXR"/>
    <property type="match status" value="1"/>
</dbReference>
<name>A0A1V4IX99_9CLOT</name>
<reference evidence="4 5" key="1">
    <citation type="submission" date="2017-03" db="EMBL/GenBank/DDBJ databases">
        <title>Genome sequence of Clostridium oryzae DSM 28571.</title>
        <authorList>
            <person name="Poehlein A."/>
            <person name="Daniel R."/>
        </authorList>
    </citation>
    <scope>NUCLEOTIDE SEQUENCE [LARGE SCALE GENOMIC DNA]</scope>
    <source>
        <strain evidence="4 5">DSM 28571</strain>
    </source>
</reference>
<keyword evidence="2" id="KW-0175">Coiled coil</keyword>
<dbReference type="OrthoDB" id="9773308at2"/>
<dbReference type="InterPro" id="IPR047057">
    <property type="entry name" value="MerR_fam"/>
</dbReference>
<dbReference type="STRING" id="1450648.CLORY_05780"/>
<dbReference type="GO" id="GO:0003700">
    <property type="term" value="F:DNA-binding transcription factor activity"/>
    <property type="evidence" value="ECO:0007669"/>
    <property type="project" value="InterPro"/>
</dbReference>
<dbReference type="GO" id="GO:0003677">
    <property type="term" value="F:DNA binding"/>
    <property type="evidence" value="ECO:0007669"/>
    <property type="project" value="UniProtKB-KW"/>
</dbReference>
<dbReference type="Pfam" id="PF06445">
    <property type="entry name" value="GyrI-like"/>
    <property type="match status" value="1"/>
</dbReference>
<keyword evidence="1" id="KW-0238">DNA-binding</keyword>
<dbReference type="Proteomes" id="UP000190080">
    <property type="component" value="Unassembled WGS sequence"/>
</dbReference>
<dbReference type="Gene3D" id="1.10.1660.10">
    <property type="match status" value="1"/>
</dbReference>
<dbReference type="InterPro" id="IPR009061">
    <property type="entry name" value="DNA-bd_dom_put_sf"/>
</dbReference>
<organism evidence="4 5">
    <name type="scientific">Clostridium oryzae</name>
    <dbReference type="NCBI Taxonomy" id="1450648"/>
    <lineage>
        <taxon>Bacteria</taxon>
        <taxon>Bacillati</taxon>
        <taxon>Bacillota</taxon>
        <taxon>Clostridia</taxon>
        <taxon>Eubacteriales</taxon>
        <taxon>Clostridiaceae</taxon>
        <taxon>Clostridium</taxon>
    </lineage>
</organism>
<evidence type="ECO:0000313" key="4">
    <source>
        <dbReference type="EMBL" id="OPJ64384.1"/>
    </source>
</evidence>
<dbReference type="Gene3D" id="3.20.80.10">
    <property type="entry name" value="Regulatory factor, effector binding domain"/>
    <property type="match status" value="1"/>
</dbReference>
<dbReference type="InterPro" id="IPR000551">
    <property type="entry name" value="MerR-type_HTH_dom"/>
</dbReference>
<dbReference type="CDD" id="cd01107">
    <property type="entry name" value="HTH_BmrR"/>
    <property type="match status" value="1"/>
</dbReference>
<comment type="caution">
    <text evidence="4">The sequence shown here is derived from an EMBL/GenBank/DDBJ whole genome shotgun (WGS) entry which is preliminary data.</text>
</comment>
<gene>
    <name evidence="4" type="primary">hmrR_1</name>
    <name evidence="4" type="ORF">CLORY_05780</name>
</gene>
<dbReference type="InterPro" id="IPR011256">
    <property type="entry name" value="Reg_factor_effector_dom_sf"/>
</dbReference>
<dbReference type="SUPFAM" id="SSF55136">
    <property type="entry name" value="Probable bacterial effector-binding domain"/>
    <property type="match status" value="1"/>
</dbReference>
<proteinExistence type="predicted"/>
<dbReference type="InterPro" id="IPR029442">
    <property type="entry name" value="GyrI-like"/>
</dbReference>
<dbReference type="RefSeq" id="WP_079422031.1">
    <property type="nucleotide sequence ID" value="NZ_MZGV01000004.1"/>
</dbReference>
<dbReference type="Pfam" id="PF13411">
    <property type="entry name" value="MerR_1"/>
    <property type="match status" value="1"/>
</dbReference>
<dbReference type="PROSITE" id="PS00552">
    <property type="entry name" value="HTH_MERR_1"/>
    <property type="match status" value="1"/>
</dbReference>
<accession>A0A1V4IX99</accession>
<sequence>MFKIGEFSKLTRVSIRMLRYYDEIGLLKPVKVDLFTGYRMYSAEQIPVLQKIVLLRDTKFTTLEIKDIVQRCNDVDILDELEKKKIQINKEIAIEQQRIDKIDSAIKEIEEKKFKIHCNINFKKVDKMLILSKRDRIPAYFHEGFLWGKLCEFIRRENISVRQDVYNNIAMYHDIEHKDDNVDVEVGMLVNRIGENKDGFIYREVEAVPKMAYAMVYGPYINLAKAYEKLAYWLESHNEHMADKPSRQICHIGVGDVDNPEEYLTEIQIPLK</sequence>
<evidence type="ECO:0000313" key="5">
    <source>
        <dbReference type="Proteomes" id="UP000190080"/>
    </source>
</evidence>
<dbReference type="AlphaFoldDB" id="A0A1V4IX99"/>
<feature type="domain" description="HTH merR-type" evidence="3">
    <location>
        <begin position="1"/>
        <end position="71"/>
    </location>
</feature>
<dbReference type="SMART" id="SM00871">
    <property type="entry name" value="AraC_E_bind"/>
    <property type="match status" value="1"/>
</dbReference>
<evidence type="ECO:0000256" key="1">
    <source>
        <dbReference type="ARBA" id="ARBA00023125"/>
    </source>
</evidence>
<keyword evidence="5" id="KW-1185">Reference proteome</keyword>
<dbReference type="InterPro" id="IPR010499">
    <property type="entry name" value="AraC_E-bd"/>
</dbReference>
<protein>
    <submittedName>
        <fullName evidence="4">HTH-type transcriptional regulator HmrR</fullName>
    </submittedName>
</protein>
<dbReference type="SUPFAM" id="SSF46955">
    <property type="entry name" value="Putative DNA-binding domain"/>
    <property type="match status" value="1"/>
</dbReference>
<dbReference type="SMART" id="SM00422">
    <property type="entry name" value="HTH_MERR"/>
    <property type="match status" value="1"/>
</dbReference>
<dbReference type="PROSITE" id="PS50937">
    <property type="entry name" value="HTH_MERR_2"/>
    <property type="match status" value="1"/>
</dbReference>
<evidence type="ECO:0000256" key="2">
    <source>
        <dbReference type="SAM" id="Coils"/>
    </source>
</evidence>
<evidence type="ECO:0000259" key="3">
    <source>
        <dbReference type="PROSITE" id="PS50937"/>
    </source>
</evidence>